<dbReference type="CDD" id="cd05398">
    <property type="entry name" value="NT_ClassII-CCAase"/>
    <property type="match status" value="1"/>
</dbReference>
<evidence type="ECO:0000256" key="2">
    <source>
        <dbReference type="ARBA" id="ARBA00007265"/>
    </source>
</evidence>
<evidence type="ECO:0000256" key="12">
    <source>
        <dbReference type="RuleBase" id="RU003953"/>
    </source>
</evidence>
<comment type="cofactor">
    <cofactor evidence="1">
        <name>Mg(2+)</name>
        <dbReference type="ChEBI" id="CHEBI:18420"/>
    </cofactor>
</comment>
<dbReference type="PANTHER" id="PTHR47788">
    <property type="entry name" value="POLYA POLYMERASE"/>
    <property type="match status" value="1"/>
</dbReference>
<dbReference type="GO" id="GO:0000049">
    <property type="term" value="F:tRNA binding"/>
    <property type="evidence" value="ECO:0007669"/>
    <property type="project" value="UniProtKB-KW"/>
</dbReference>
<reference evidence="15" key="1">
    <citation type="submission" date="2017-09" db="EMBL/GenBank/DDBJ databases">
        <title>Metaegenomics of thermophilic ammonia-oxidizing enrichment culture.</title>
        <authorList>
            <person name="Kato S."/>
            <person name="Suzuki K."/>
        </authorList>
    </citation>
    <scope>NUCLEOTIDE SEQUENCE [LARGE SCALE GENOMIC DNA]</scope>
</reference>
<dbReference type="AlphaFoldDB" id="A0A2H5Y408"/>
<evidence type="ECO:0000313" key="14">
    <source>
        <dbReference type="EMBL" id="GBD08164.1"/>
    </source>
</evidence>
<dbReference type="Gene3D" id="3.90.1640.10">
    <property type="entry name" value="inorganic pyrophosphatase (n-terminal core)"/>
    <property type="match status" value="1"/>
</dbReference>
<evidence type="ECO:0000313" key="15">
    <source>
        <dbReference type="Proteomes" id="UP000236642"/>
    </source>
</evidence>
<keyword evidence="6 14" id="KW-0548">Nucleotidyltransferase</keyword>
<dbReference type="SUPFAM" id="SSF81301">
    <property type="entry name" value="Nucleotidyltransferase"/>
    <property type="match status" value="1"/>
</dbReference>
<dbReference type="GO" id="GO:0000166">
    <property type="term" value="F:nucleotide binding"/>
    <property type="evidence" value="ECO:0007669"/>
    <property type="project" value="UniProtKB-KW"/>
</dbReference>
<dbReference type="EMBL" id="BEHY01000005">
    <property type="protein sequence ID" value="GBD08164.1"/>
    <property type="molecule type" value="Genomic_DNA"/>
</dbReference>
<evidence type="ECO:0000256" key="5">
    <source>
        <dbReference type="ARBA" id="ARBA00022694"/>
    </source>
</evidence>
<keyword evidence="10 12" id="KW-0694">RNA-binding</keyword>
<dbReference type="Pfam" id="PF12627">
    <property type="entry name" value="PolyA_pol_RNAbd"/>
    <property type="match status" value="1"/>
</dbReference>
<dbReference type="SUPFAM" id="SSF81891">
    <property type="entry name" value="Poly A polymerase C-terminal region-like"/>
    <property type="match status" value="1"/>
</dbReference>
<dbReference type="Pfam" id="PF02272">
    <property type="entry name" value="DHHA1"/>
    <property type="match status" value="1"/>
</dbReference>
<keyword evidence="4 12" id="KW-0808">Transferase</keyword>
<dbReference type="InterPro" id="IPR002646">
    <property type="entry name" value="PolA_pol_head_dom"/>
</dbReference>
<dbReference type="PANTHER" id="PTHR47788:SF1">
    <property type="entry name" value="A-ADDING TRNA NUCLEOTIDYLTRANSFERASE"/>
    <property type="match status" value="1"/>
</dbReference>
<proteinExistence type="inferred from homology"/>
<gene>
    <name evidence="14" type="primary">cca_2</name>
    <name evidence="14" type="ORF">HRbin22_00397</name>
</gene>
<protein>
    <submittedName>
        <fullName evidence="14">CCA-adding enzyme</fullName>
        <ecNumber evidence="14">2.7.7.72</ecNumber>
    </submittedName>
</protein>
<accession>A0A2H5Y408</accession>
<dbReference type="InterPro" id="IPR000644">
    <property type="entry name" value="CBS_dom"/>
</dbReference>
<dbReference type="Gene3D" id="3.10.580.10">
    <property type="entry name" value="CBS-domain"/>
    <property type="match status" value="1"/>
</dbReference>
<dbReference type="InterPro" id="IPR001667">
    <property type="entry name" value="DDH_dom"/>
</dbReference>
<evidence type="ECO:0000256" key="10">
    <source>
        <dbReference type="ARBA" id="ARBA00022884"/>
    </source>
</evidence>
<dbReference type="GO" id="GO:0004810">
    <property type="term" value="F:CCA tRNA nucleotidyltransferase activity"/>
    <property type="evidence" value="ECO:0007669"/>
    <property type="project" value="UniProtKB-EC"/>
</dbReference>
<dbReference type="Gene3D" id="3.30.460.10">
    <property type="entry name" value="Beta Polymerase, domain 2"/>
    <property type="match status" value="1"/>
</dbReference>
<dbReference type="PROSITE" id="PS51371">
    <property type="entry name" value="CBS"/>
    <property type="match status" value="2"/>
</dbReference>
<keyword evidence="5" id="KW-0819">tRNA processing</keyword>
<comment type="similarity">
    <text evidence="2 12">Belongs to the tRNA nucleotidyltransferase/poly(A) polymerase family.</text>
</comment>
<evidence type="ECO:0000256" key="9">
    <source>
        <dbReference type="ARBA" id="ARBA00022842"/>
    </source>
</evidence>
<dbReference type="InterPro" id="IPR043519">
    <property type="entry name" value="NT_sf"/>
</dbReference>
<dbReference type="Pfam" id="PF01368">
    <property type="entry name" value="DHH"/>
    <property type="match status" value="1"/>
</dbReference>
<keyword evidence="9" id="KW-0460">Magnesium</keyword>
<comment type="caution">
    <text evidence="14">The sequence shown here is derived from an EMBL/GenBank/DDBJ whole genome shotgun (WGS) entry which is preliminary data.</text>
</comment>
<dbReference type="GO" id="GO:0046872">
    <property type="term" value="F:metal ion binding"/>
    <property type="evidence" value="ECO:0007669"/>
    <property type="project" value="UniProtKB-KW"/>
</dbReference>
<dbReference type="SUPFAM" id="SSF64182">
    <property type="entry name" value="DHH phosphoesterases"/>
    <property type="match status" value="1"/>
</dbReference>
<evidence type="ECO:0000256" key="7">
    <source>
        <dbReference type="ARBA" id="ARBA00022723"/>
    </source>
</evidence>
<dbReference type="SUPFAM" id="SSF54631">
    <property type="entry name" value="CBS-domain pair"/>
    <property type="match status" value="1"/>
</dbReference>
<dbReference type="EC" id="2.7.7.72" evidence="14"/>
<dbReference type="SMART" id="SM00116">
    <property type="entry name" value="CBS"/>
    <property type="match status" value="2"/>
</dbReference>
<feature type="domain" description="CBS" evidence="13">
    <location>
        <begin position="375"/>
        <end position="430"/>
    </location>
</feature>
<dbReference type="InterPro" id="IPR052390">
    <property type="entry name" value="tRNA_nt/polyA_polymerase"/>
</dbReference>
<dbReference type="Proteomes" id="UP000236642">
    <property type="component" value="Unassembled WGS sequence"/>
</dbReference>
<feature type="domain" description="CBS" evidence="13">
    <location>
        <begin position="313"/>
        <end position="371"/>
    </location>
</feature>
<dbReference type="Gene3D" id="1.10.3090.10">
    <property type="entry name" value="cca-adding enzyme, domain 2"/>
    <property type="match status" value="1"/>
</dbReference>
<dbReference type="GO" id="GO:0008033">
    <property type="term" value="P:tRNA processing"/>
    <property type="evidence" value="ECO:0007669"/>
    <property type="project" value="UniProtKB-KW"/>
</dbReference>
<organism evidence="14 15">
    <name type="scientific">Candidatus Thermoflexus japonica</name>
    <dbReference type="NCBI Taxonomy" id="2035417"/>
    <lineage>
        <taxon>Bacteria</taxon>
        <taxon>Bacillati</taxon>
        <taxon>Chloroflexota</taxon>
        <taxon>Thermoflexia</taxon>
        <taxon>Thermoflexales</taxon>
        <taxon>Thermoflexaceae</taxon>
        <taxon>Thermoflexus</taxon>
    </lineage>
</organism>
<evidence type="ECO:0000256" key="3">
    <source>
        <dbReference type="ARBA" id="ARBA00022555"/>
    </source>
</evidence>
<keyword evidence="11" id="KW-0129">CBS domain</keyword>
<evidence type="ECO:0000256" key="4">
    <source>
        <dbReference type="ARBA" id="ARBA00022679"/>
    </source>
</evidence>
<dbReference type="InterPro" id="IPR046342">
    <property type="entry name" value="CBS_dom_sf"/>
</dbReference>
<dbReference type="InterPro" id="IPR038763">
    <property type="entry name" value="DHH_sf"/>
</dbReference>
<keyword evidence="7" id="KW-0479">Metal-binding</keyword>
<dbReference type="InterPro" id="IPR003156">
    <property type="entry name" value="DHHA1_dom"/>
</dbReference>
<dbReference type="Pfam" id="PF00571">
    <property type="entry name" value="CBS"/>
    <property type="match status" value="2"/>
</dbReference>
<evidence type="ECO:0000256" key="8">
    <source>
        <dbReference type="ARBA" id="ARBA00022741"/>
    </source>
</evidence>
<evidence type="ECO:0000259" key="13">
    <source>
        <dbReference type="PROSITE" id="PS51371"/>
    </source>
</evidence>
<dbReference type="InterPro" id="IPR032828">
    <property type="entry name" value="PolyA_RNA-bd"/>
</dbReference>
<dbReference type="Pfam" id="PF01743">
    <property type="entry name" value="PolyA_pol"/>
    <property type="match status" value="1"/>
</dbReference>
<evidence type="ECO:0000256" key="11">
    <source>
        <dbReference type="PROSITE-ProRule" id="PRU00703"/>
    </source>
</evidence>
<keyword evidence="3" id="KW-0820">tRNA-binding</keyword>
<dbReference type="Gene3D" id="3.10.310.30">
    <property type="match status" value="1"/>
</dbReference>
<evidence type="ECO:0000256" key="6">
    <source>
        <dbReference type="ARBA" id="ARBA00022695"/>
    </source>
</evidence>
<evidence type="ECO:0000256" key="1">
    <source>
        <dbReference type="ARBA" id="ARBA00001946"/>
    </source>
</evidence>
<sequence length="878" mass="98040">MEEGLTLILTHENADFDAVAAQLAAARLYPGAIPVLPRRVNRNVRAFLNLYGDQLPFMLPDELIRRPVDQVILVDAQTMATVRGMGPQTRVRIIDHHPLTRDLPPGWTYHGDPVGATTTLLVEGLAERGVVLTWVEATLMLLGIYEDTGSLTYPSTTPRDLRAAAWLIERGADLTVLGEFLHHPMSEAQRRLYDRLVESAETREIEGHTVVIAAARADGFMEEVSTVAHRLRDLFEPSALFVLVEFDGHIQMVCRTTTDDIDAGGVAAHFGGGGHARAAAAVIRDRSLEEVREELLRILPRYIRPAVTVAEIMSRGVRVLPPDLSISEAAREMQRTGHEGFPVVQGGRVIGLLTRRAVDRALQHGLGGQPVERVMEKGEIFVLPSDPVEKVQRLMIETGWGQIPVVEDGEVVGIVTRTDLIKLWGERLRVRPRLSVASAMEAAFPPPWLALVREIGATAQSMGFIAYFVGGLVRDLILNHPIVDVDIVVEGDAIALADAMRARYGGRVVAHRRFGTAKWLLEGITIATPAGPVEGLKAIDFVTARREFYAHPTALPQVEPSSIKQDLHRRDFTINTLAVCLNPDRFGELLDFYGGLQDLQRGLIRVLHSLSFVEDPTRILRAARLEARLGFRVEPRTEELIHHAVDLLARVSGERIRHEMELILAEAEPERILARLEEWRALAFVMPGLQADAWLQERFRIMRTALEQGEWQVMEGTPERWRILTGWGLMVYRLTSAQLEQALRRLRFPARDADMLRGVHEIRGKLDQLSEPLKPSTVAEHLDFYPAVALFVVWVAAPAGRARENLYQYAHHWRGVRPILRGDDLQRLGIPPGPAIGQMLRALRAARLDGEVRTREDEIAFVKARMALSSSPAPHVRD</sequence>
<keyword evidence="8" id="KW-0547">Nucleotide-binding</keyword>
<name>A0A2H5Y408_9CHLR</name>